<feature type="region of interest" description="Disordered" evidence="1">
    <location>
        <begin position="440"/>
        <end position="462"/>
    </location>
</feature>
<dbReference type="EMBL" id="CAJVOS010000038">
    <property type="protein sequence ID" value="CAG8165603.1"/>
    <property type="molecule type" value="Genomic_DNA"/>
</dbReference>
<feature type="region of interest" description="Disordered" evidence="1">
    <location>
        <begin position="1"/>
        <end position="64"/>
    </location>
</feature>
<name>A0A9W4HYB8_PENOL</name>
<evidence type="ECO:0000313" key="4">
    <source>
        <dbReference type="Proteomes" id="UP001153618"/>
    </source>
</evidence>
<feature type="compositionally biased region" description="Basic and acidic residues" evidence="1">
    <location>
        <begin position="165"/>
        <end position="182"/>
    </location>
</feature>
<dbReference type="CDD" id="cd10568">
    <property type="entry name" value="SWIB_like"/>
    <property type="match status" value="1"/>
</dbReference>
<dbReference type="Proteomes" id="UP001153618">
    <property type="component" value="Unassembled WGS sequence"/>
</dbReference>
<feature type="domain" description="DM2" evidence="2">
    <location>
        <begin position="256"/>
        <end position="333"/>
    </location>
</feature>
<dbReference type="Gene3D" id="1.10.245.10">
    <property type="entry name" value="SWIB/MDM2 domain"/>
    <property type="match status" value="1"/>
</dbReference>
<comment type="caution">
    <text evidence="3">The sequence shown here is derived from an EMBL/GenBank/DDBJ whole genome shotgun (WGS) entry which is preliminary data.</text>
</comment>
<feature type="region of interest" description="Disordered" evidence="1">
    <location>
        <begin position="148"/>
        <end position="184"/>
    </location>
</feature>
<evidence type="ECO:0000259" key="2">
    <source>
        <dbReference type="PROSITE" id="PS51925"/>
    </source>
</evidence>
<sequence length="488" mass="55308">MQAPMQQGFRPMPPTAHRSPAAPRRPGMHAPIQQMPPQQYMTRPMPHPNDAALRRSRKPTDKNLPEGIEDVIIGEGVQQYKNLRDLEKRLDAAVIRKRLDIQDSMTKTVKKYRTMRIWITNTVENQPWQGSGNNPGSGRYKVRIEGRLLDDETDPTVPDEEEKAEDAMDHDGEGDKATKSDSKNSTQRFSHFFKAINVDFDKPVTAIPEEVKPVNWSKAVPHPNTPTPPGTEFDSLQFSRASQENLNITVSLVRDEVPERYKLSKELAEVLDVEEETRSGIVLGIWDYIRAMDLQEDEEKRQVRCDHRLRSIFGREQMFFPQIPESVGPHTSPMEPIKLPYTIRVDEEFNADPTPTIYDIQVAVEDPLRTKMMALTQNPAYTAGLRQISSFDDQIALIVQALTHSRARHSFYTALSKDPVSFVRRWINSQRRDLETIVGEATRGGGGEDGSGPEFRFGGLDGPWDSEVAKEAVRYMLARPEAQAAAAR</sequence>
<dbReference type="PANTHER" id="PTHR13844">
    <property type="entry name" value="SWI/SNF-RELATED MATRIX-ASSOCIATED ACTIN-DEPENDENT REGULATOR OF CHROMATIN SUBFAMILY D"/>
    <property type="match status" value="1"/>
</dbReference>
<feature type="compositionally biased region" description="Acidic residues" evidence="1">
    <location>
        <begin position="151"/>
        <end position="164"/>
    </location>
</feature>
<dbReference type="InterPro" id="IPR003121">
    <property type="entry name" value="SWIB_MDM2_domain"/>
</dbReference>
<evidence type="ECO:0000256" key="1">
    <source>
        <dbReference type="SAM" id="MobiDB-lite"/>
    </source>
</evidence>
<dbReference type="InterPro" id="IPR019835">
    <property type="entry name" value="SWIB_domain"/>
</dbReference>
<dbReference type="AlphaFoldDB" id="A0A9W4HYB8"/>
<reference evidence="3" key="1">
    <citation type="submission" date="2021-07" db="EMBL/GenBank/DDBJ databases">
        <authorList>
            <person name="Branca A.L. A."/>
        </authorList>
    </citation>
    <scope>NUCLEOTIDE SEQUENCE</scope>
</reference>
<protein>
    <recommendedName>
        <fullName evidence="2">DM2 domain-containing protein</fullName>
    </recommendedName>
</protein>
<proteinExistence type="predicted"/>
<dbReference type="Pfam" id="PF02201">
    <property type="entry name" value="SWIB"/>
    <property type="match status" value="1"/>
</dbReference>
<accession>A0A9W4HYB8</accession>
<dbReference type="OrthoDB" id="10263741at2759"/>
<dbReference type="SUPFAM" id="SSF47592">
    <property type="entry name" value="SWIB/MDM2 domain"/>
    <property type="match status" value="1"/>
</dbReference>
<gene>
    <name evidence="3" type="ORF">POLS_LOCUS6515</name>
</gene>
<dbReference type="SMART" id="SM00151">
    <property type="entry name" value="SWIB"/>
    <property type="match status" value="1"/>
</dbReference>
<dbReference type="InterPro" id="IPR036885">
    <property type="entry name" value="SWIB_MDM2_dom_sf"/>
</dbReference>
<organism evidence="3 4">
    <name type="scientific">Penicillium olsonii</name>
    <dbReference type="NCBI Taxonomy" id="99116"/>
    <lineage>
        <taxon>Eukaryota</taxon>
        <taxon>Fungi</taxon>
        <taxon>Dikarya</taxon>
        <taxon>Ascomycota</taxon>
        <taxon>Pezizomycotina</taxon>
        <taxon>Eurotiomycetes</taxon>
        <taxon>Eurotiomycetidae</taxon>
        <taxon>Eurotiales</taxon>
        <taxon>Aspergillaceae</taxon>
        <taxon>Penicillium</taxon>
    </lineage>
</organism>
<evidence type="ECO:0000313" key="3">
    <source>
        <dbReference type="EMBL" id="CAG8165603.1"/>
    </source>
</evidence>
<dbReference type="PROSITE" id="PS51925">
    <property type="entry name" value="SWIB_MDM2"/>
    <property type="match status" value="1"/>
</dbReference>
<keyword evidence="4" id="KW-1185">Reference proteome</keyword>